<dbReference type="Gene3D" id="1.20.1280.290">
    <property type="match status" value="1"/>
</dbReference>
<evidence type="ECO:0000256" key="1">
    <source>
        <dbReference type="SAM" id="Phobius"/>
    </source>
</evidence>
<protein>
    <recommendedName>
        <fullName evidence="4">PQ loop repeat protein</fullName>
    </recommendedName>
</protein>
<dbReference type="Proteomes" id="UP000006852">
    <property type="component" value="Chromosome"/>
</dbReference>
<feature type="transmembrane region" description="Helical" evidence="1">
    <location>
        <begin position="37"/>
        <end position="55"/>
    </location>
</feature>
<reference evidence="3" key="2">
    <citation type="submission" date="2011-04" db="EMBL/GenBank/DDBJ databases">
        <title>The complete genome of chromosome of Treponema succinifaciens DSM 2489.</title>
        <authorList>
            <person name="Lucas S."/>
            <person name="Copeland A."/>
            <person name="Lapidus A."/>
            <person name="Bruce D."/>
            <person name="Goodwin L."/>
            <person name="Pitluck S."/>
            <person name="Peters L."/>
            <person name="Kyrpides N."/>
            <person name="Mavromatis K."/>
            <person name="Ivanova N."/>
            <person name="Ovchinnikova G."/>
            <person name="Teshima H."/>
            <person name="Detter J.C."/>
            <person name="Tapia R."/>
            <person name="Han C."/>
            <person name="Land M."/>
            <person name="Hauser L."/>
            <person name="Markowitz V."/>
            <person name="Cheng J.-F."/>
            <person name="Hugenholtz P."/>
            <person name="Woyke T."/>
            <person name="Wu D."/>
            <person name="Gronow S."/>
            <person name="Wellnitz S."/>
            <person name="Brambilla E."/>
            <person name="Klenk H.-P."/>
            <person name="Eisen J.A."/>
        </authorList>
    </citation>
    <scope>NUCLEOTIDE SEQUENCE [LARGE SCALE GENOMIC DNA]</scope>
    <source>
        <strain evidence="3">ATCC 33096 / DSM 2489 / 6091</strain>
    </source>
</reference>
<dbReference type="GeneID" id="302997336"/>
<dbReference type="HOGENOM" id="CLU_155276_0_0_12"/>
<reference evidence="2 3" key="1">
    <citation type="journal article" date="2011" name="Stand. Genomic Sci.">
        <title>Complete genome sequence of Treponema succinifaciens type strain (6091).</title>
        <authorList>
            <person name="Han C."/>
            <person name="Gronow S."/>
            <person name="Teshima H."/>
            <person name="Lapidus A."/>
            <person name="Nolan M."/>
            <person name="Lucas S."/>
            <person name="Hammon N."/>
            <person name="Deshpande S."/>
            <person name="Cheng J.F."/>
            <person name="Zeytun A."/>
            <person name="Tapia R."/>
            <person name="Goodwin L."/>
            <person name="Pitluck S."/>
            <person name="Liolios K."/>
            <person name="Pagani I."/>
            <person name="Ivanova N."/>
            <person name="Mavromatis K."/>
            <person name="Mikhailova N."/>
            <person name="Huntemann M."/>
            <person name="Pati A."/>
            <person name="Chen A."/>
            <person name="Palaniappan K."/>
            <person name="Land M."/>
            <person name="Hauser L."/>
            <person name="Brambilla E.M."/>
            <person name="Rohde M."/>
            <person name="Goker M."/>
            <person name="Woyke T."/>
            <person name="Bristow J."/>
            <person name="Eisen J.A."/>
            <person name="Markowitz V."/>
            <person name="Hugenholtz P."/>
            <person name="Kyrpides N.C."/>
            <person name="Klenk H.P."/>
            <person name="Detter J.C."/>
        </authorList>
    </citation>
    <scope>NUCLEOTIDE SEQUENCE [LARGE SCALE GENOMIC DNA]</scope>
    <source>
        <strain evidence="3">ATCC 33096 / DSM 2489 / 6091</strain>
    </source>
</reference>
<keyword evidence="3" id="KW-1185">Reference proteome</keyword>
<dbReference type="AlphaFoldDB" id="F2NU93"/>
<proteinExistence type="predicted"/>
<organism evidence="2 3">
    <name type="scientific">Treponema succinifaciens (strain ATCC 33096 / DSM 2489 / 6091)</name>
    <dbReference type="NCBI Taxonomy" id="869209"/>
    <lineage>
        <taxon>Bacteria</taxon>
        <taxon>Pseudomonadati</taxon>
        <taxon>Spirochaetota</taxon>
        <taxon>Spirochaetia</taxon>
        <taxon>Spirochaetales</taxon>
        <taxon>Treponemataceae</taxon>
        <taxon>Treponema</taxon>
    </lineage>
</organism>
<name>F2NU93_TRES6</name>
<dbReference type="STRING" id="869209.Tresu_0087"/>
<keyword evidence="1" id="KW-0472">Membrane</keyword>
<dbReference type="OrthoDB" id="5827at2"/>
<dbReference type="eggNOG" id="ENOG5032Y8D">
    <property type="taxonomic scope" value="Bacteria"/>
</dbReference>
<gene>
    <name evidence="2" type="ordered locus">Tresu_0087</name>
</gene>
<sequence length="97" mass="10841">MPEILETAMLVCFGLSWPISVVKNIKSKTAKNMSLRFILLIVVGYIAGISAKIILGSFNYVLVVYVLNLAIVSINIPVYFINKKYDKKLALYKKEAA</sequence>
<feature type="transmembrane region" description="Helical" evidence="1">
    <location>
        <begin position="61"/>
        <end position="81"/>
    </location>
</feature>
<keyword evidence="1" id="KW-0812">Transmembrane</keyword>
<accession>F2NU93</accession>
<keyword evidence="1" id="KW-1133">Transmembrane helix</keyword>
<evidence type="ECO:0000313" key="3">
    <source>
        <dbReference type="Proteomes" id="UP000006852"/>
    </source>
</evidence>
<dbReference type="EMBL" id="CP002631">
    <property type="protein sequence ID" value="AEB13057.1"/>
    <property type="molecule type" value="Genomic_DNA"/>
</dbReference>
<evidence type="ECO:0000313" key="2">
    <source>
        <dbReference type="EMBL" id="AEB13057.1"/>
    </source>
</evidence>
<evidence type="ECO:0008006" key="4">
    <source>
        <dbReference type="Google" id="ProtNLM"/>
    </source>
</evidence>
<dbReference type="RefSeq" id="WP_013700368.1">
    <property type="nucleotide sequence ID" value="NC_015385.1"/>
</dbReference>
<dbReference type="KEGG" id="tsu:Tresu_0087"/>
<feature type="transmembrane region" description="Helical" evidence="1">
    <location>
        <begin position="6"/>
        <end position="25"/>
    </location>
</feature>